<proteinExistence type="predicted"/>
<protein>
    <submittedName>
        <fullName evidence="1">Uncharacterized protein</fullName>
    </submittedName>
</protein>
<organism evidence="1 2">
    <name type="scientific">Streptomyces ipomoeae 91-03</name>
    <dbReference type="NCBI Taxonomy" id="698759"/>
    <lineage>
        <taxon>Bacteria</taxon>
        <taxon>Bacillati</taxon>
        <taxon>Actinomycetota</taxon>
        <taxon>Actinomycetes</taxon>
        <taxon>Kitasatosporales</taxon>
        <taxon>Streptomycetaceae</taxon>
        <taxon>Streptomyces</taxon>
    </lineage>
</organism>
<dbReference type="EMBL" id="AEJC01000387">
    <property type="protein sequence ID" value="EKX64263.1"/>
    <property type="molecule type" value="Genomic_DNA"/>
</dbReference>
<evidence type="ECO:0000313" key="2">
    <source>
        <dbReference type="Proteomes" id="UP000010411"/>
    </source>
</evidence>
<comment type="caution">
    <text evidence="1">The sequence shown here is derived from an EMBL/GenBank/DDBJ whole genome shotgun (WGS) entry which is preliminary data.</text>
</comment>
<sequence>MVGRRGRRPPCPVAVRAVRPSSVSRGGLPSPGRRARIPCGATTCVRARPGTGR</sequence>
<gene>
    <name evidence="1" type="ORF">STRIP9103_02280</name>
</gene>
<keyword evidence="2" id="KW-1185">Reference proteome</keyword>
<evidence type="ECO:0000313" key="1">
    <source>
        <dbReference type="EMBL" id="EKX64263.1"/>
    </source>
</evidence>
<dbReference type="PATRIC" id="fig|698759.3.peg.5096"/>
<accession>L1KV70</accession>
<reference evidence="1 2" key="1">
    <citation type="submission" date="2012-11" db="EMBL/GenBank/DDBJ databases">
        <authorList>
            <person name="Huguet-Tapia J.C."/>
            <person name="Durkin A.S."/>
            <person name="Pettis G.S."/>
            <person name="Badger J.H."/>
        </authorList>
    </citation>
    <scope>NUCLEOTIDE SEQUENCE [LARGE SCALE GENOMIC DNA]</scope>
    <source>
        <strain evidence="1 2">91-03</strain>
    </source>
</reference>
<name>L1KV70_9ACTN</name>
<dbReference type="Proteomes" id="UP000010411">
    <property type="component" value="Unassembled WGS sequence"/>
</dbReference>
<dbReference type="AlphaFoldDB" id="L1KV70"/>